<evidence type="ECO:0000313" key="2">
    <source>
        <dbReference type="Proteomes" id="UP000620147"/>
    </source>
</evidence>
<evidence type="ECO:0000313" key="1">
    <source>
        <dbReference type="EMBL" id="GFO88234.1"/>
    </source>
</evidence>
<name>A0ABQ1DZT7_9FIRM</name>
<dbReference type="Gene3D" id="3.40.1190.20">
    <property type="match status" value="1"/>
</dbReference>
<evidence type="ECO:0008006" key="3">
    <source>
        <dbReference type="Google" id="ProtNLM"/>
    </source>
</evidence>
<keyword evidence="2" id="KW-1185">Reference proteome</keyword>
<organism evidence="1 2">
    <name type="scientific">Butyricicoccus faecihominis</name>
    <dbReference type="NCBI Taxonomy" id="1712515"/>
    <lineage>
        <taxon>Bacteria</taxon>
        <taxon>Bacillati</taxon>
        <taxon>Bacillota</taxon>
        <taxon>Clostridia</taxon>
        <taxon>Eubacteriales</taxon>
        <taxon>Butyricicoccaceae</taxon>
        <taxon>Butyricicoccus</taxon>
    </lineage>
</organism>
<gene>
    <name evidence="1" type="ORF">BUFA31_13980</name>
</gene>
<reference evidence="1 2" key="1">
    <citation type="submission" date="2020-06" db="EMBL/GenBank/DDBJ databases">
        <title>Characterization of fructooligosaccharide metabolism and fructooligosaccharide-degrading enzymes in human commensal butyrate producers.</title>
        <authorList>
            <person name="Tanno H."/>
            <person name="Fujii T."/>
            <person name="Hirano K."/>
            <person name="Maeno S."/>
            <person name="Tonozuka T."/>
            <person name="Sakamoto M."/>
            <person name="Ohkuma M."/>
            <person name="Tochio T."/>
            <person name="Endo A."/>
        </authorList>
    </citation>
    <scope>NUCLEOTIDE SEQUENCE [LARGE SCALE GENOMIC DNA]</scope>
    <source>
        <strain evidence="1 2">JCM 31056</strain>
    </source>
</reference>
<proteinExistence type="predicted"/>
<comment type="caution">
    <text evidence="1">The sequence shown here is derived from an EMBL/GenBank/DDBJ whole genome shotgun (WGS) entry which is preliminary data.</text>
</comment>
<protein>
    <recommendedName>
        <fullName evidence="3">Ribokinase</fullName>
    </recommendedName>
</protein>
<dbReference type="Proteomes" id="UP000620147">
    <property type="component" value="Unassembled WGS sequence"/>
</dbReference>
<accession>A0ABQ1DZT7</accession>
<dbReference type="InterPro" id="IPR029056">
    <property type="entry name" value="Ribokinase-like"/>
</dbReference>
<sequence length="52" mass="5799">MRIINFGSLNIDKVYQVEQFIRPGQTITAKDCTVAAGGFGGIRHRCFARRNA</sequence>
<dbReference type="EMBL" id="BLYJ01000015">
    <property type="protein sequence ID" value="GFO88234.1"/>
    <property type="molecule type" value="Genomic_DNA"/>
</dbReference>
<dbReference type="RefSeq" id="WP_188886293.1">
    <property type="nucleotide sequence ID" value="NZ_BLYJ01000015.1"/>
</dbReference>
<dbReference type="SUPFAM" id="SSF53613">
    <property type="entry name" value="Ribokinase-like"/>
    <property type="match status" value="1"/>
</dbReference>